<reference evidence="9 10" key="1">
    <citation type="journal article" date="2024" name="Ann. Entomol. Soc. Am.">
        <title>Genomic analyses of the southern and eastern yellowjacket wasps (Hymenoptera: Vespidae) reveal evolutionary signatures of social life.</title>
        <authorList>
            <person name="Catto M.A."/>
            <person name="Caine P.B."/>
            <person name="Orr S.E."/>
            <person name="Hunt B.G."/>
            <person name="Goodisman M.A.D."/>
        </authorList>
    </citation>
    <scope>NUCLEOTIDE SEQUENCE [LARGE SCALE GENOMIC DNA]</scope>
    <source>
        <strain evidence="9">233</strain>
        <tissue evidence="9">Head and thorax</tissue>
    </source>
</reference>
<evidence type="ECO:0000256" key="2">
    <source>
        <dbReference type="ARBA" id="ARBA00010841"/>
    </source>
</evidence>
<dbReference type="EMBL" id="JAUDFV010000166">
    <property type="protein sequence ID" value="KAL2712407.1"/>
    <property type="molecule type" value="Genomic_DNA"/>
</dbReference>
<evidence type="ECO:0000256" key="6">
    <source>
        <dbReference type="ARBA" id="ARBA00023273"/>
    </source>
</evidence>
<evidence type="ECO:0000256" key="7">
    <source>
        <dbReference type="SAM" id="Coils"/>
    </source>
</evidence>
<keyword evidence="4 7" id="KW-0175">Coiled coil</keyword>
<evidence type="ECO:0000256" key="1">
    <source>
        <dbReference type="ARBA" id="ARBA00004138"/>
    </source>
</evidence>
<feature type="coiled-coil region" evidence="7">
    <location>
        <begin position="157"/>
        <end position="191"/>
    </location>
</feature>
<evidence type="ECO:0000313" key="9">
    <source>
        <dbReference type="EMBL" id="KAL2712407.1"/>
    </source>
</evidence>
<dbReference type="Proteomes" id="UP001607302">
    <property type="component" value="Unassembled WGS sequence"/>
</dbReference>
<dbReference type="PANTHER" id="PTHR31954">
    <property type="entry name" value="CILIA- AND FLAGELLA-ASSOCIATED PROTEIN 157"/>
    <property type="match status" value="1"/>
</dbReference>
<name>A0ABD1ZW38_VESSQ</name>
<comment type="caution">
    <text evidence="9">The sequence shown here is derived from an EMBL/GenBank/DDBJ whole genome shotgun (WGS) entry which is preliminary data.</text>
</comment>
<keyword evidence="10" id="KW-1185">Reference proteome</keyword>
<keyword evidence="5" id="KW-0969">Cilium</keyword>
<evidence type="ECO:0000256" key="4">
    <source>
        <dbReference type="ARBA" id="ARBA00023054"/>
    </source>
</evidence>
<keyword evidence="6" id="KW-0966">Cell projection</keyword>
<dbReference type="GO" id="GO:0005929">
    <property type="term" value="C:cilium"/>
    <property type="evidence" value="ECO:0007669"/>
    <property type="project" value="UniProtKB-SubCell"/>
</dbReference>
<protein>
    <recommendedName>
        <fullName evidence="3">Cilia- and flagella-associated protein 157</fullName>
    </recommendedName>
</protein>
<evidence type="ECO:0000256" key="5">
    <source>
        <dbReference type="ARBA" id="ARBA00023069"/>
    </source>
</evidence>
<feature type="region of interest" description="Disordered" evidence="8">
    <location>
        <begin position="1"/>
        <end position="29"/>
    </location>
</feature>
<feature type="coiled-coil region" evidence="7">
    <location>
        <begin position="40"/>
        <end position="103"/>
    </location>
</feature>
<proteinExistence type="inferred from homology"/>
<evidence type="ECO:0000313" key="10">
    <source>
        <dbReference type="Proteomes" id="UP001607302"/>
    </source>
</evidence>
<dbReference type="AlphaFoldDB" id="A0ABD1ZW38"/>
<organism evidence="9 10">
    <name type="scientific">Vespula squamosa</name>
    <name type="common">Southern yellow jacket</name>
    <name type="synonym">Wasp</name>
    <dbReference type="NCBI Taxonomy" id="30214"/>
    <lineage>
        <taxon>Eukaryota</taxon>
        <taxon>Metazoa</taxon>
        <taxon>Ecdysozoa</taxon>
        <taxon>Arthropoda</taxon>
        <taxon>Hexapoda</taxon>
        <taxon>Insecta</taxon>
        <taxon>Pterygota</taxon>
        <taxon>Neoptera</taxon>
        <taxon>Endopterygota</taxon>
        <taxon>Hymenoptera</taxon>
        <taxon>Apocrita</taxon>
        <taxon>Aculeata</taxon>
        <taxon>Vespoidea</taxon>
        <taxon>Vespidae</taxon>
        <taxon>Vespinae</taxon>
        <taxon>Vespula</taxon>
    </lineage>
</organism>
<evidence type="ECO:0000256" key="3">
    <source>
        <dbReference type="ARBA" id="ARBA00014087"/>
    </source>
</evidence>
<dbReference type="InterPro" id="IPR038844">
    <property type="entry name" value="CFAP157"/>
</dbReference>
<dbReference type="PANTHER" id="PTHR31954:SF1">
    <property type="entry name" value="CILIA- AND FLAGELLA-ASSOCIATED PROTEIN 157"/>
    <property type="match status" value="1"/>
</dbReference>
<evidence type="ECO:0000256" key="8">
    <source>
        <dbReference type="SAM" id="MobiDB-lite"/>
    </source>
</evidence>
<comment type="similarity">
    <text evidence="2">Belongs to the CFAP157 family.</text>
</comment>
<sequence length="525" mass="61511">MVDLEKDKGNISLPERLQSPDPQDNKNEKITGPVIINMQKAFYDLKINDINNRIQRLQERNDELINNCEETTLLIISTDVETAQEITELTQNLSTEVLKLEENKNTLSALEEAIVNNRISHIDKMNSLNDKYIRKRVELISLIKPLNAKINMLEDYRRSQSVLLEKLENENNFMEEEEKKVEQQVQQIELKFKFDREKLKEDMYNRLLDSAGIFQMEISKCIQEPIHKLMRENIILNNYLTEIMNESLNEKEILENFKYMKKELLRKNIFNYLSTRYNIKVSKIKNLLLKPLKEVHRDTEKSLIDVKFLNENLQRNLVDKDHVQEQANISERHVKQLEIMLYTERVEVSTLDHILKKIQCKIKKCREILYDVKYAAICALQMTDSKSKFAQMDKKSLLQHLQDIIIEGQVCMSNITIKSMESILDPSNVYFYGDLGFDPIPVKLRERIPIVEKEIFTPISSAIFSIEELQEEAKEDLVEDESLTVFEAPDIQDTSIKEFIESKYSSAEVSISEEFEATEIGNDEI</sequence>
<comment type="subcellular location">
    <subcellularLocation>
        <location evidence="1">Cell projection</location>
        <location evidence="1">Cilium</location>
    </subcellularLocation>
</comment>
<gene>
    <name evidence="9" type="ORF">V1478_017930</name>
</gene>
<accession>A0ABD1ZW38</accession>